<reference evidence="2 3" key="1">
    <citation type="submission" date="2019-10" db="EMBL/GenBank/DDBJ databases">
        <title>Corynebacterium sp novel species isolated from the respiratory tract of Marmot.</title>
        <authorList>
            <person name="Zhang G."/>
        </authorList>
    </citation>
    <scope>NUCLEOTIDE SEQUENCE [LARGE SCALE GENOMIC DNA]</scope>
    <source>
        <strain evidence="2 3">336</strain>
    </source>
</reference>
<gene>
    <name evidence="2" type="ORF">F8377_07260</name>
</gene>
<evidence type="ECO:0000313" key="3">
    <source>
        <dbReference type="Proteomes" id="UP000436181"/>
    </source>
</evidence>
<dbReference type="EMBL" id="WBZJ01000002">
    <property type="protein sequence ID" value="KAB3521009.1"/>
    <property type="molecule type" value="Genomic_DNA"/>
</dbReference>
<sequence length="92" mass="10133">MHSWPFFTVFAVSFVICAGLAAIRTPEEPGRSRIGFIVAIFWLFPALIILVLILRDGSRSAPLGELIAIAVYALIVSSAGTYALEKRKLRKQ</sequence>
<comment type="caution">
    <text evidence="2">The sequence shown here is derived from an EMBL/GenBank/DDBJ whole genome shotgun (WGS) entry which is preliminary data.</text>
</comment>
<proteinExistence type="predicted"/>
<dbReference type="RefSeq" id="WP_151843204.1">
    <property type="nucleotide sequence ID" value="NZ_CP061033.1"/>
</dbReference>
<feature type="transmembrane region" description="Helical" evidence="1">
    <location>
        <begin position="66"/>
        <end position="84"/>
    </location>
</feature>
<accession>A0ABQ6VH84</accession>
<keyword evidence="1" id="KW-0472">Membrane</keyword>
<feature type="transmembrane region" description="Helical" evidence="1">
    <location>
        <begin position="6"/>
        <end position="23"/>
    </location>
</feature>
<keyword evidence="1" id="KW-0812">Transmembrane</keyword>
<dbReference type="Proteomes" id="UP000436181">
    <property type="component" value="Unassembled WGS sequence"/>
</dbReference>
<evidence type="ECO:0000313" key="2">
    <source>
        <dbReference type="EMBL" id="KAB3521009.1"/>
    </source>
</evidence>
<feature type="transmembrane region" description="Helical" evidence="1">
    <location>
        <begin position="35"/>
        <end position="54"/>
    </location>
</feature>
<evidence type="ECO:0000256" key="1">
    <source>
        <dbReference type="SAM" id="Phobius"/>
    </source>
</evidence>
<keyword evidence="1" id="KW-1133">Transmembrane helix</keyword>
<name>A0ABQ6VH84_9CORY</name>
<protein>
    <submittedName>
        <fullName evidence="2">Uncharacterized protein</fullName>
    </submittedName>
</protein>
<organism evidence="2 3">
    <name type="scientific">Corynebacterium zhongnanshanii</name>
    <dbReference type="NCBI Taxonomy" id="2768834"/>
    <lineage>
        <taxon>Bacteria</taxon>
        <taxon>Bacillati</taxon>
        <taxon>Actinomycetota</taxon>
        <taxon>Actinomycetes</taxon>
        <taxon>Mycobacteriales</taxon>
        <taxon>Corynebacteriaceae</taxon>
        <taxon>Corynebacterium</taxon>
    </lineage>
</organism>
<keyword evidence="3" id="KW-1185">Reference proteome</keyword>